<name>A0A6J4P7N2_9ACTN</name>
<dbReference type="EMBL" id="CADCVB010000007">
    <property type="protein sequence ID" value="CAA9406667.1"/>
    <property type="molecule type" value="Genomic_DNA"/>
</dbReference>
<sequence length="463" mass="48100">MAKHESGTGDSSTRKNAQERLDGLRPLLGAVFLGAYAATPFAPGSLATAVFLGTGILLLAISVPWTSTFHKVLALAASLAFGATVVSGRFDARAFFEGLPVYFNIIAVLLVLSVAGYPIRAERFTAQIRTLLSAMTRRGVGARATSGALGHLLGAVLDVGSFVLIDVILRRAAPSERVEALVWAGRGFSFVPLWTNLNVLTATTIVLTGASYAGLLAASLPFVLAGLAVTLFFAWREKSEVEDASETPLDRGAVAVLLYPVLLVAAVALVNVLVPGLSLTATISLTVAAVVVLIAGLAVAMLRRSSPLRRLGAETRDSLVGSHAEFALFGSAGFLVISLEALGALAPVGGLFTALPTVLVAPALALTVGLGWIAGIHVIPLVLLINTAFPLGGGPAPILWAVAILLGAQATLLLTPFSNNVTMLARLTNLHPLEIGPKRNWRFSLVVALAATAYLGLLTFLLL</sequence>
<evidence type="ECO:0000256" key="1">
    <source>
        <dbReference type="SAM" id="Phobius"/>
    </source>
</evidence>
<gene>
    <name evidence="2" type="ORF">AVDCRST_MAG78-139</name>
</gene>
<dbReference type="AlphaFoldDB" id="A0A6J4P7N2"/>
<feature type="transmembrane region" description="Helical" evidence="1">
    <location>
        <begin position="21"/>
        <end position="39"/>
    </location>
</feature>
<feature type="transmembrane region" description="Helical" evidence="1">
    <location>
        <begin position="102"/>
        <end position="119"/>
    </location>
</feature>
<keyword evidence="1" id="KW-1133">Transmembrane helix</keyword>
<feature type="transmembrane region" description="Helical" evidence="1">
    <location>
        <begin position="72"/>
        <end position="90"/>
    </location>
</feature>
<keyword evidence="1" id="KW-0812">Transmembrane</keyword>
<evidence type="ECO:0000313" key="2">
    <source>
        <dbReference type="EMBL" id="CAA9406667.1"/>
    </source>
</evidence>
<protein>
    <submittedName>
        <fullName evidence="2">Uncharacterized protein</fullName>
    </submittedName>
</protein>
<feature type="transmembrane region" description="Helical" evidence="1">
    <location>
        <begin position="358"/>
        <end position="385"/>
    </location>
</feature>
<organism evidence="2">
    <name type="scientific">uncultured Rubrobacteraceae bacterium</name>
    <dbReference type="NCBI Taxonomy" id="349277"/>
    <lineage>
        <taxon>Bacteria</taxon>
        <taxon>Bacillati</taxon>
        <taxon>Actinomycetota</taxon>
        <taxon>Rubrobacteria</taxon>
        <taxon>Rubrobacterales</taxon>
        <taxon>Rubrobacteraceae</taxon>
        <taxon>environmental samples</taxon>
    </lineage>
</organism>
<feature type="transmembrane region" description="Helical" evidence="1">
    <location>
        <begin position="326"/>
        <end position="346"/>
    </location>
</feature>
<feature type="transmembrane region" description="Helical" evidence="1">
    <location>
        <begin position="45"/>
        <end position="65"/>
    </location>
</feature>
<keyword evidence="1" id="KW-0472">Membrane</keyword>
<proteinExistence type="predicted"/>
<accession>A0A6J4P7N2</accession>
<feature type="transmembrane region" description="Helical" evidence="1">
    <location>
        <begin position="212"/>
        <end position="235"/>
    </location>
</feature>
<feature type="transmembrane region" description="Helical" evidence="1">
    <location>
        <begin position="441"/>
        <end position="462"/>
    </location>
</feature>
<feature type="transmembrane region" description="Helical" evidence="1">
    <location>
        <begin position="280"/>
        <end position="302"/>
    </location>
</feature>
<feature type="transmembrane region" description="Helical" evidence="1">
    <location>
        <begin position="256"/>
        <end position="274"/>
    </location>
</feature>
<feature type="transmembrane region" description="Helical" evidence="1">
    <location>
        <begin position="397"/>
        <end position="417"/>
    </location>
</feature>
<reference evidence="2" key="1">
    <citation type="submission" date="2020-02" db="EMBL/GenBank/DDBJ databases">
        <authorList>
            <person name="Meier V. D."/>
        </authorList>
    </citation>
    <scope>NUCLEOTIDE SEQUENCE</scope>
    <source>
        <strain evidence="2">AVDCRST_MAG78</strain>
    </source>
</reference>